<proteinExistence type="predicted"/>
<evidence type="ECO:0000313" key="1">
    <source>
        <dbReference type="EMBL" id="SVB57538.1"/>
    </source>
</evidence>
<name>A0A382F3G7_9ZZZZ</name>
<sequence>MLIFQFGQIMFISAKTTWGIKPNGGIIAAVVKAGF</sequence>
<reference evidence="1" key="1">
    <citation type="submission" date="2018-05" db="EMBL/GenBank/DDBJ databases">
        <authorList>
            <person name="Lanie J.A."/>
            <person name="Ng W.-L."/>
            <person name="Kazmierczak K.M."/>
            <person name="Andrzejewski T.M."/>
            <person name="Davidsen T.M."/>
            <person name="Wayne K.J."/>
            <person name="Tettelin H."/>
            <person name="Glass J.I."/>
            <person name="Rusch D."/>
            <person name="Podicherti R."/>
            <person name="Tsui H.-C.T."/>
            <person name="Winkler M.E."/>
        </authorList>
    </citation>
    <scope>NUCLEOTIDE SEQUENCE</scope>
</reference>
<organism evidence="1">
    <name type="scientific">marine metagenome</name>
    <dbReference type="NCBI Taxonomy" id="408172"/>
    <lineage>
        <taxon>unclassified sequences</taxon>
        <taxon>metagenomes</taxon>
        <taxon>ecological metagenomes</taxon>
    </lineage>
</organism>
<dbReference type="EMBL" id="UINC01047808">
    <property type="protein sequence ID" value="SVB57538.1"/>
    <property type="molecule type" value="Genomic_DNA"/>
</dbReference>
<gene>
    <name evidence="1" type="ORF">METZ01_LOCUS210392</name>
</gene>
<dbReference type="AlphaFoldDB" id="A0A382F3G7"/>
<protein>
    <submittedName>
        <fullName evidence="1">Uncharacterized protein</fullName>
    </submittedName>
</protein>
<accession>A0A382F3G7</accession>